<dbReference type="AlphaFoldDB" id="A0AAE1NL40"/>
<feature type="domain" description="Homeobox" evidence="5">
    <location>
        <begin position="11"/>
        <end position="25"/>
    </location>
</feature>
<dbReference type="GO" id="GO:0005634">
    <property type="term" value="C:nucleus"/>
    <property type="evidence" value="ECO:0007669"/>
    <property type="project" value="UniProtKB-SubCell"/>
</dbReference>
<dbReference type="InterPro" id="IPR022132">
    <property type="entry name" value="Abdominal-A"/>
</dbReference>
<dbReference type="Gene3D" id="1.10.10.60">
    <property type="entry name" value="Homeodomain-like"/>
    <property type="match status" value="1"/>
</dbReference>
<dbReference type="CDD" id="cd00086">
    <property type="entry name" value="homeodomain"/>
    <property type="match status" value="1"/>
</dbReference>
<keyword evidence="2 3" id="KW-0238">DNA-binding</keyword>
<comment type="caution">
    <text evidence="6">The sequence shown here is derived from an EMBL/GenBank/DDBJ whole genome shotgun (WGS) entry which is preliminary data.</text>
</comment>
<evidence type="ECO:0000313" key="7">
    <source>
        <dbReference type="Proteomes" id="UP001292094"/>
    </source>
</evidence>
<dbReference type="Proteomes" id="UP001292094">
    <property type="component" value="Unassembled WGS sequence"/>
</dbReference>
<evidence type="ECO:0000259" key="5">
    <source>
        <dbReference type="PROSITE" id="PS50071"/>
    </source>
</evidence>
<feature type="region of interest" description="Disordered" evidence="4">
    <location>
        <begin position="27"/>
        <end position="126"/>
    </location>
</feature>
<accession>A0AAE1NL40</accession>
<evidence type="ECO:0000256" key="2">
    <source>
        <dbReference type="PROSITE-ProRule" id="PRU00108"/>
    </source>
</evidence>
<dbReference type="GO" id="GO:0003677">
    <property type="term" value="F:DNA binding"/>
    <property type="evidence" value="ECO:0007669"/>
    <property type="project" value="UniProtKB-UniRule"/>
</dbReference>
<comment type="subcellular location">
    <subcellularLocation>
        <location evidence="1 2 3">Nucleus</location>
    </subcellularLocation>
</comment>
<evidence type="ECO:0000256" key="3">
    <source>
        <dbReference type="RuleBase" id="RU000682"/>
    </source>
</evidence>
<evidence type="ECO:0000256" key="4">
    <source>
        <dbReference type="SAM" id="MobiDB-lite"/>
    </source>
</evidence>
<feature type="compositionally biased region" description="Basic and acidic residues" evidence="4">
    <location>
        <begin position="27"/>
        <end position="57"/>
    </location>
</feature>
<keyword evidence="2 3" id="KW-0371">Homeobox</keyword>
<reference evidence="6" key="1">
    <citation type="submission" date="2023-11" db="EMBL/GenBank/DDBJ databases">
        <title>Genome assemblies of two species of porcelain crab, Petrolisthes cinctipes and Petrolisthes manimaculis (Anomura: Porcellanidae).</title>
        <authorList>
            <person name="Angst P."/>
        </authorList>
    </citation>
    <scope>NUCLEOTIDE SEQUENCE</scope>
    <source>
        <strain evidence="6">PB745_02</strain>
        <tissue evidence="6">Gill</tissue>
    </source>
</reference>
<gene>
    <name evidence="6" type="ORF">Pmani_035751</name>
</gene>
<evidence type="ECO:0000313" key="6">
    <source>
        <dbReference type="EMBL" id="KAK4291416.1"/>
    </source>
</evidence>
<dbReference type="InterPro" id="IPR009057">
    <property type="entry name" value="Homeodomain-like_sf"/>
</dbReference>
<dbReference type="PROSITE" id="PS50071">
    <property type="entry name" value="HOMEOBOX_2"/>
    <property type="match status" value="1"/>
</dbReference>
<proteinExistence type="predicted"/>
<feature type="compositionally biased region" description="Low complexity" evidence="4">
    <location>
        <begin position="69"/>
        <end position="79"/>
    </location>
</feature>
<evidence type="ECO:0000256" key="1">
    <source>
        <dbReference type="ARBA" id="ARBA00004123"/>
    </source>
</evidence>
<protein>
    <recommendedName>
        <fullName evidence="5">Homeobox domain-containing protein</fullName>
    </recommendedName>
</protein>
<dbReference type="SUPFAM" id="SSF46689">
    <property type="entry name" value="Homeodomain-like"/>
    <property type="match status" value="1"/>
</dbReference>
<keyword evidence="7" id="KW-1185">Reference proteome</keyword>
<sequence length="126" mass="13895">MPWSRDECVSVKIWFQNRRMKLKKELRAVKEINEQVRREREEQDKLKQQQEEKKANKDQQPSANGQPPSATNASSSSSSAGGGTGDRHHVSPSGPGGTVEAQGVNTARGTPEGPPLSRVLRHPRST</sequence>
<dbReference type="InterPro" id="IPR001356">
    <property type="entry name" value="HD"/>
</dbReference>
<name>A0AAE1NL40_9EUCA</name>
<feature type="DNA-binding region" description="Homeobox" evidence="2">
    <location>
        <begin position="13"/>
        <end position="26"/>
    </location>
</feature>
<dbReference type="EMBL" id="JAWZYT010005156">
    <property type="protein sequence ID" value="KAK4291416.1"/>
    <property type="molecule type" value="Genomic_DNA"/>
</dbReference>
<organism evidence="6 7">
    <name type="scientific">Petrolisthes manimaculis</name>
    <dbReference type="NCBI Taxonomy" id="1843537"/>
    <lineage>
        <taxon>Eukaryota</taxon>
        <taxon>Metazoa</taxon>
        <taxon>Ecdysozoa</taxon>
        <taxon>Arthropoda</taxon>
        <taxon>Crustacea</taxon>
        <taxon>Multicrustacea</taxon>
        <taxon>Malacostraca</taxon>
        <taxon>Eumalacostraca</taxon>
        <taxon>Eucarida</taxon>
        <taxon>Decapoda</taxon>
        <taxon>Pleocyemata</taxon>
        <taxon>Anomura</taxon>
        <taxon>Galatheoidea</taxon>
        <taxon>Porcellanidae</taxon>
        <taxon>Petrolisthes</taxon>
    </lineage>
</organism>
<keyword evidence="2 3" id="KW-0539">Nucleus</keyword>
<dbReference type="Pfam" id="PF12407">
    <property type="entry name" value="Abdominal-A"/>
    <property type="match status" value="1"/>
</dbReference>
<dbReference type="Pfam" id="PF00046">
    <property type="entry name" value="Homeodomain"/>
    <property type="match status" value="1"/>
</dbReference>